<gene>
    <name evidence="2" type="ORF">RGQ29_030510</name>
</gene>
<dbReference type="Proteomes" id="UP001324115">
    <property type="component" value="Unassembled WGS sequence"/>
</dbReference>
<sequence>MIQEIPNDVDTDTVLHAIDLRGKVGVDWMRKHALHLLHWGNRLERCCQAVLGDMPPQHQYFEWFKRVTRRFIDVPSATLIIMVEGYLRLLSRHPVGTEDHQDITDVLTAVQVIGRVRPPDPEAPNEEAATTVAAATQRPSTSQSPSTSTAPTRRLPVRTPRLVPTPDPPPPTPHPSLSPTIPSPTLHPSRTPTIPPPTPHPCPGSDIHTPSPQSFPEVSPIPSFDLGIHLTPPDMQQEPPSDSMSIAPLSAIDPPHVQVEQASGLPAQPEGRPKRISKAPPCGTGGHKHGHKAGPEASDEGHAKPPPQYTRRHKVQKR</sequence>
<name>A0AAN7EHQ5_QUERU</name>
<protein>
    <submittedName>
        <fullName evidence="2">Uncharacterized protein</fullName>
    </submittedName>
</protein>
<evidence type="ECO:0000313" key="3">
    <source>
        <dbReference type="Proteomes" id="UP001324115"/>
    </source>
</evidence>
<dbReference type="AlphaFoldDB" id="A0AAN7EHQ5"/>
<reference evidence="2 3" key="1">
    <citation type="journal article" date="2023" name="G3 (Bethesda)">
        <title>A haplotype-resolved chromosome-scale genome for Quercus rubra L. provides insights into the genetics of adaptive traits for red oak species.</title>
        <authorList>
            <person name="Kapoor B."/>
            <person name="Jenkins J."/>
            <person name="Schmutz J."/>
            <person name="Zhebentyayeva T."/>
            <person name="Kuelheim C."/>
            <person name="Coggeshall M."/>
            <person name="Heim C."/>
            <person name="Lasky J.R."/>
            <person name="Leites L."/>
            <person name="Islam-Faridi N."/>
            <person name="Romero-Severson J."/>
            <person name="DeLeo V.L."/>
            <person name="Lucas S.M."/>
            <person name="Lazic D."/>
            <person name="Gailing O."/>
            <person name="Carlson J."/>
            <person name="Staton M."/>
        </authorList>
    </citation>
    <scope>NUCLEOTIDE SEQUENCE [LARGE SCALE GENOMIC DNA]</scope>
    <source>
        <strain evidence="2">Pseudo-F2</strain>
    </source>
</reference>
<feature type="region of interest" description="Disordered" evidence="1">
    <location>
        <begin position="116"/>
        <end position="318"/>
    </location>
</feature>
<accession>A0AAN7EHQ5</accession>
<feature type="compositionally biased region" description="Low complexity" evidence="1">
    <location>
        <begin position="177"/>
        <end position="192"/>
    </location>
</feature>
<feature type="compositionally biased region" description="Low complexity" evidence="1">
    <location>
        <begin position="126"/>
        <end position="162"/>
    </location>
</feature>
<feature type="compositionally biased region" description="Pro residues" evidence="1">
    <location>
        <begin position="163"/>
        <end position="176"/>
    </location>
</feature>
<keyword evidence="3" id="KW-1185">Reference proteome</keyword>
<feature type="compositionally biased region" description="Pro residues" evidence="1">
    <location>
        <begin position="193"/>
        <end position="202"/>
    </location>
</feature>
<evidence type="ECO:0000256" key="1">
    <source>
        <dbReference type="SAM" id="MobiDB-lite"/>
    </source>
</evidence>
<evidence type="ECO:0000313" key="2">
    <source>
        <dbReference type="EMBL" id="KAK4572112.1"/>
    </source>
</evidence>
<proteinExistence type="predicted"/>
<comment type="caution">
    <text evidence="2">The sequence shown here is derived from an EMBL/GenBank/DDBJ whole genome shotgun (WGS) entry which is preliminary data.</text>
</comment>
<dbReference type="EMBL" id="JAXUIC010000009">
    <property type="protein sequence ID" value="KAK4572112.1"/>
    <property type="molecule type" value="Genomic_DNA"/>
</dbReference>
<organism evidence="2 3">
    <name type="scientific">Quercus rubra</name>
    <name type="common">Northern red oak</name>
    <name type="synonym">Quercus borealis</name>
    <dbReference type="NCBI Taxonomy" id="3512"/>
    <lineage>
        <taxon>Eukaryota</taxon>
        <taxon>Viridiplantae</taxon>
        <taxon>Streptophyta</taxon>
        <taxon>Embryophyta</taxon>
        <taxon>Tracheophyta</taxon>
        <taxon>Spermatophyta</taxon>
        <taxon>Magnoliopsida</taxon>
        <taxon>eudicotyledons</taxon>
        <taxon>Gunneridae</taxon>
        <taxon>Pentapetalae</taxon>
        <taxon>rosids</taxon>
        <taxon>fabids</taxon>
        <taxon>Fagales</taxon>
        <taxon>Fagaceae</taxon>
        <taxon>Quercus</taxon>
    </lineage>
</organism>